<dbReference type="InterPro" id="IPR025263">
    <property type="entry name" value="YhdP_central"/>
</dbReference>
<proteinExistence type="predicted"/>
<comment type="caution">
    <text evidence="2">The sequence shown here is derived from an EMBL/GenBank/DDBJ whole genome shotgun (WGS) entry which is preliminary data.</text>
</comment>
<dbReference type="Proteomes" id="UP000463138">
    <property type="component" value="Unassembled WGS sequence"/>
</dbReference>
<name>A0A7V7KVU9_9GAMM</name>
<evidence type="ECO:0000259" key="1">
    <source>
        <dbReference type="Pfam" id="PF13116"/>
    </source>
</evidence>
<accession>A0A7V7KVU9</accession>
<dbReference type="InterPro" id="IPR011836">
    <property type="entry name" value="YhdP"/>
</dbReference>
<gene>
    <name evidence="2" type="ORF">DT594_15755</name>
</gene>
<dbReference type="NCBIfam" id="TIGR02099">
    <property type="entry name" value="YhdP family protein"/>
    <property type="match status" value="1"/>
</dbReference>
<organism evidence="2 3">
    <name type="scientific">Halopseudomonas laoshanensis</name>
    <dbReference type="NCBI Taxonomy" id="2268758"/>
    <lineage>
        <taxon>Bacteria</taxon>
        <taxon>Pseudomonadati</taxon>
        <taxon>Pseudomonadota</taxon>
        <taxon>Gammaproteobacteria</taxon>
        <taxon>Pseudomonadales</taxon>
        <taxon>Pseudomonadaceae</taxon>
        <taxon>Halopseudomonas</taxon>
    </lineage>
</organism>
<dbReference type="Pfam" id="PF13116">
    <property type="entry name" value="YhdP"/>
    <property type="match status" value="1"/>
</dbReference>
<evidence type="ECO:0000313" key="3">
    <source>
        <dbReference type="Proteomes" id="UP000463138"/>
    </source>
</evidence>
<dbReference type="OrthoDB" id="9762238at2"/>
<sequence>MRWQRWLKRTLDGLIVLLVAWLLLAAAYVSLGRQFVPAIADYQTQLLDWTEEKTGRYILLDSLAGEMQGAHPVLSLRGLQVHADASPDSPVLFALEDVTARIDIWSSLWQQRLVMDALQVEGLALELVENAEGRWRLYGLGDMQTSQLGLDQALELLFDQRRITLLNTQIQISPYAQPQWLFRNGDLTLLNGADWQRLDAQVRLPDGQQIRLQANAPEVFRRWEETQLSFFLELPALDWSRYLPPNLLESARLQELVAGGRFWGNWGEQRLQAMQGQVVVPRLQMATDQPVPLIRDLLADFSFHQGATQRVQVDNLMLRLDERAWPQTRLQLERDTAQGDWQLRMDSLPLALLSQLLPPFIAEDRQRERLATLNPTGFLRDIYLRGTADLKDLDGLHIDAALDQIGVQAWEGVPALNGISGTMAGSAAAGELRVDSHDWGMHLPRLFPQAWAFERLQGKMAWQWSRESGLGLDASGLKVTAEEGPIAVDLNLQLPPPGGVPNMDLQVSLRDSDALYADRYLPTSATGFSPKLAEWLAAAEFQGQVPLAVFQYQGSLLRGAGPDERQLKLYLQVEQGSLAFRPGWPRLEQVHGVVRLNNTELDIQPAEAQLLDTRLSDVKVSTRREHAQAPVLLSISGHAEGPLTNALTIMQDTPLAQTTGDPLNGWQGAGELSGDIALTLPLEGQQAPSIQINWQAKADQLLIPQLQTPLTKVTGDFAFDLQQGIKARDLKAEVLGGPVSGSIDGVVGEQRVQLSGRHSMDNLRGWPLLAAMPAGLVDGATRWQGTVTLGTGQQRIEISSDLEGVSLDLPGPLAKPAASRLPSTLTLRLNEQRQRWDFRLGADLAGQLQVVDGAPSGELAYRTELASAGSASGLNIRARLNDLDLDEWQRWWETHQFALPEAKELQPLRGTASEVVSAVDLRAERFSGFGQELERLAVTGVRVDSGWLFDIDQARIRGQVTLPDAISEPLQVNLQRLQLERPAEAQTDDALAKPLLPEDSLRMVKPSTLPPVDLHIDQLYWAGEPVGAVDMRLRPDASGAKIRDLSVNLRGLQLTGELDWRETGPRSHFKGQMRADNMGDVLKAWHYAPTLTSDSFAMQADLSWPGSPIFFALSRSTGQLQLQAKDGALQSGEGGADALRIFGLLNFNAFTRRLRLDFSDLFGSGTAYDTLNGDLVFTDGTMHTVSPLVMDGPGAKLQLDGKLDLAADQIDMGLLVTLPVTNNLPLAALLVGAPYIGGALFIADKILGDRVARFASVKYKISGDWKQPSVEFDRAFDNKAALEED</sequence>
<dbReference type="RefSeq" id="WP_149333692.1">
    <property type="nucleotide sequence ID" value="NZ_QOVF01000006.1"/>
</dbReference>
<protein>
    <submittedName>
        <fullName evidence="2">TIGR02099 family protein</fullName>
    </submittedName>
</protein>
<keyword evidence="3" id="KW-1185">Reference proteome</keyword>
<dbReference type="PANTHER" id="PTHR38690">
    <property type="entry name" value="PROTEASE-RELATED"/>
    <property type="match status" value="1"/>
</dbReference>
<dbReference type="PANTHER" id="PTHR38690:SF1">
    <property type="entry name" value="PROTEASE"/>
    <property type="match status" value="1"/>
</dbReference>
<evidence type="ECO:0000313" key="2">
    <source>
        <dbReference type="EMBL" id="KAA0692413.1"/>
    </source>
</evidence>
<dbReference type="EMBL" id="QOVF01000006">
    <property type="protein sequence ID" value="KAA0692413.1"/>
    <property type="molecule type" value="Genomic_DNA"/>
</dbReference>
<reference evidence="2 3" key="1">
    <citation type="submission" date="2018-07" db="EMBL/GenBank/DDBJ databases">
        <title>Pseudomonas laoshanensis sp. nov., isolated from soil.</title>
        <authorList>
            <person name="Sun J."/>
            <person name="Yu L."/>
            <person name="Wang M."/>
            <person name="Zhang C."/>
        </authorList>
    </citation>
    <scope>NUCLEOTIDE SEQUENCE [LARGE SCALE GENOMIC DNA]</scope>
    <source>
        <strain evidence="2 3">Y22</strain>
    </source>
</reference>
<feature type="domain" description="YhdP central" evidence="1">
    <location>
        <begin position="1"/>
        <end position="1270"/>
    </location>
</feature>